<gene>
    <name evidence="4" type="ORF">BDY17DRAFT_326091</name>
</gene>
<evidence type="ECO:0000313" key="4">
    <source>
        <dbReference type="EMBL" id="KAF2481397.1"/>
    </source>
</evidence>
<comment type="similarity">
    <text evidence="2">Belongs to the asaB hydroxylase/desaturase family.</text>
</comment>
<feature type="region of interest" description="Disordered" evidence="3">
    <location>
        <begin position="334"/>
        <end position="356"/>
    </location>
</feature>
<dbReference type="PANTHER" id="PTHR34598:SF3">
    <property type="entry name" value="OXIDOREDUCTASE AN1597"/>
    <property type="match status" value="1"/>
</dbReference>
<organism evidence="4 5">
    <name type="scientific">Neohortaea acidophila</name>
    <dbReference type="NCBI Taxonomy" id="245834"/>
    <lineage>
        <taxon>Eukaryota</taxon>
        <taxon>Fungi</taxon>
        <taxon>Dikarya</taxon>
        <taxon>Ascomycota</taxon>
        <taxon>Pezizomycotina</taxon>
        <taxon>Dothideomycetes</taxon>
        <taxon>Dothideomycetidae</taxon>
        <taxon>Mycosphaerellales</taxon>
        <taxon>Teratosphaeriaceae</taxon>
        <taxon>Neohortaea</taxon>
    </lineage>
</organism>
<dbReference type="Proteomes" id="UP000799767">
    <property type="component" value="Unassembled WGS sequence"/>
</dbReference>
<sequence length="368" mass="40202">MGSAGHDKLISGQFMLPVIPSGIENNDPGTRGFYAPPPSSDYVPRSYPLTDVRPVVSRPDYSPEDLLKSHGFALVKHRSPFLDELDGHADEHAVNNVYAAETTELVCRAVGAKRAFALVRVMRQGQPASQDSTGPTSNKTTSDNLSGQKGLLVSKPIRMPHMDCTPLGARHIIRFDNEGIYTAARESGVIAVEDAICEKLGLSATAKGATAALAENYNQGDRLGPRYAYYSIWRPLKKVGRDPLALGPRRKEVGEAGGDMVYWTYHSKVPGAKGLSDRPDGEYLTQRAMLGVRAEEPRAGECPEELKWHYVSAQEPDEVWFVKLFDSASLGADSQHASAPWHGSPDLGDAAESDEPRESIELRVMAFW</sequence>
<dbReference type="AlphaFoldDB" id="A0A6A6PQ84"/>
<keyword evidence="1" id="KW-0560">Oxidoreductase</keyword>
<evidence type="ECO:0000256" key="2">
    <source>
        <dbReference type="ARBA" id="ARBA00023604"/>
    </source>
</evidence>
<dbReference type="GO" id="GO:0016491">
    <property type="term" value="F:oxidoreductase activity"/>
    <property type="evidence" value="ECO:0007669"/>
    <property type="project" value="UniProtKB-KW"/>
</dbReference>
<feature type="compositionally biased region" description="Polar residues" evidence="3">
    <location>
        <begin position="126"/>
        <end position="147"/>
    </location>
</feature>
<protein>
    <submittedName>
        <fullName evidence="4">GA4 desaturase</fullName>
    </submittedName>
</protein>
<dbReference type="PANTHER" id="PTHR34598">
    <property type="entry name" value="BLL6449 PROTEIN"/>
    <property type="match status" value="1"/>
</dbReference>
<evidence type="ECO:0000256" key="3">
    <source>
        <dbReference type="SAM" id="MobiDB-lite"/>
    </source>
</evidence>
<feature type="region of interest" description="Disordered" evidence="3">
    <location>
        <begin position="124"/>
        <end position="148"/>
    </location>
</feature>
<dbReference type="GeneID" id="54478457"/>
<reference evidence="4" key="1">
    <citation type="journal article" date="2020" name="Stud. Mycol.">
        <title>101 Dothideomycetes genomes: a test case for predicting lifestyles and emergence of pathogens.</title>
        <authorList>
            <person name="Haridas S."/>
            <person name="Albert R."/>
            <person name="Binder M."/>
            <person name="Bloem J."/>
            <person name="Labutti K."/>
            <person name="Salamov A."/>
            <person name="Andreopoulos B."/>
            <person name="Baker S."/>
            <person name="Barry K."/>
            <person name="Bills G."/>
            <person name="Bluhm B."/>
            <person name="Cannon C."/>
            <person name="Castanera R."/>
            <person name="Culley D."/>
            <person name="Daum C."/>
            <person name="Ezra D."/>
            <person name="Gonzalez J."/>
            <person name="Henrissat B."/>
            <person name="Kuo A."/>
            <person name="Liang C."/>
            <person name="Lipzen A."/>
            <person name="Lutzoni F."/>
            <person name="Magnuson J."/>
            <person name="Mondo S."/>
            <person name="Nolan M."/>
            <person name="Ohm R."/>
            <person name="Pangilinan J."/>
            <person name="Park H.-J."/>
            <person name="Ramirez L."/>
            <person name="Alfaro M."/>
            <person name="Sun H."/>
            <person name="Tritt A."/>
            <person name="Yoshinaga Y."/>
            <person name="Zwiers L.-H."/>
            <person name="Turgeon B."/>
            <person name="Goodwin S."/>
            <person name="Spatafora J."/>
            <person name="Crous P."/>
            <person name="Grigoriev I."/>
        </authorList>
    </citation>
    <scope>NUCLEOTIDE SEQUENCE</scope>
    <source>
        <strain evidence="4">CBS 113389</strain>
    </source>
</reference>
<accession>A0A6A6PQ84</accession>
<name>A0A6A6PQ84_9PEZI</name>
<evidence type="ECO:0000313" key="5">
    <source>
        <dbReference type="Proteomes" id="UP000799767"/>
    </source>
</evidence>
<proteinExistence type="inferred from homology"/>
<dbReference type="RefSeq" id="XP_033587967.1">
    <property type="nucleotide sequence ID" value="XM_033737455.1"/>
</dbReference>
<dbReference type="EMBL" id="MU001638">
    <property type="protein sequence ID" value="KAF2481397.1"/>
    <property type="molecule type" value="Genomic_DNA"/>
</dbReference>
<keyword evidence="5" id="KW-1185">Reference proteome</keyword>
<evidence type="ECO:0000256" key="1">
    <source>
        <dbReference type="ARBA" id="ARBA00023002"/>
    </source>
</evidence>
<dbReference type="OrthoDB" id="412788at2759"/>
<dbReference type="InterPro" id="IPR044053">
    <property type="entry name" value="AsaB-like"/>
</dbReference>